<evidence type="ECO:0000256" key="2">
    <source>
        <dbReference type="ARBA" id="ARBA00011901"/>
    </source>
</evidence>
<evidence type="ECO:0000313" key="7">
    <source>
        <dbReference type="Proteomes" id="UP000601789"/>
    </source>
</evidence>
<dbReference type="SUPFAM" id="SSF53187">
    <property type="entry name" value="Zn-dependent exopeptidases"/>
    <property type="match status" value="1"/>
</dbReference>
<feature type="chain" id="PRO_5047052209" description="N-acetylmuramoyl-L-alanine amidase" evidence="4">
    <location>
        <begin position="28"/>
        <end position="407"/>
    </location>
</feature>
<dbReference type="EMBL" id="JADGMQ010000004">
    <property type="protein sequence ID" value="MBI1620585.1"/>
    <property type="molecule type" value="Genomic_DNA"/>
</dbReference>
<evidence type="ECO:0000256" key="3">
    <source>
        <dbReference type="ARBA" id="ARBA00022801"/>
    </source>
</evidence>
<dbReference type="Gene3D" id="2.60.40.3500">
    <property type="match status" value="1"/>
</dbReference>
<evidence type="ECO:0000259" key="5">
    <source>
        <dbReference type="SMART" id="SM00646"/>
    </source>
</evidence>
<keyword evidence="3" id="KW-0378">Hydrolase</keyword>
<evidence type="ECO:0000256" key="1">
    <source>
        <dbReference type="ARBA" id="ARBA00001561"/>
    </source>
</evidence>
<sequence>MPQAVSISRVLMRLIAAIVAVIGLAQAAAASDALVAHSYKMAGDAARMRLVVHFDKEPDLRWFLLRDPHRLAIEMPEAEFRFEGEDLSPRSMVTAVFYGNAGPGHSRLILSFDGPFAVEKFEILKNETEPGFRMVADIGAASEEAFQSAMAEQIEITGATVAAKSDRLHKQVERQTRPFRVVIDPGHGGIDTGAAGVSGTVEKTITLAFSLELKKKLGEVGGLDVFLTRDRDLFLRLDERVKIARQHEADLFISIHADSIRQKSVRGATVYTVSDKASDPEAAAKAIRENLADEIAGVVVEEEHQEVADILADLIRRETQGFSIRFARSLVEELSSAISMIQTNPHRFAGFRVLRAPDVPSVLLELGYLSNAQDEALMRDPEWRAKAASGIAAAIGYFAQARQGAGG</sequence>
<gene>
    <name evidence="6" type="ORF">IOD40_07915</name>
</gene>
<proteinExistence type="predicted"/>
<dbReference type="Pfam" id="PF01520">
    <property type="entry name" value="Amidase_3"/>
    <property type="match status" value="1"/>
</dbReference>
<dbReference type="PANTHER" id="PTHR30404">
    <property type="entry name" value="N-ACETYLMURAMOYL-L-ALANINE AMIDASE"/>
    <property type="match status" value="1"/>
</dbReference>
<dbReference type="CDD" id="cd02696">
    <property type="entry name" value="MurNAc-LAA"/>
    <property type="match status" value="1"/>
</dbReference>
<dbReference type="RefSeq" id="WP_198476001.1">
    <property type="nucleotide sequence ID" value="NZ_JADGMQ010000004.1"/>
</dbReference>
<dbReference type="Gene3D" id="3.40.630.40">
    <property type="entry name" value="Zn-dependent exopeptidases"/>
    <property type="match status" value="1"/>
</dbReference>
<dbReference type="Pfam" id="PF11741">
    <property type="entry name" value="AMIN"/>
    <property type="match status" value="1"/>
</dbReference>
<keyword evidence="7" id="KW-1185">Reference proteome</keyword>
<accession>A0ABS0SBB2</accession>
<dbReference type="EC" id="3.5.1.28" evidence="2"/>
<dbReference type="Proteomes" id="UP000601789">
    <property type="component" value="Unassembled WGS sequence"/>
</dbReference>
<name>A0ABS0SBB2_9HYPH</name>
<feature type="domain" description="MurNAc-LAA" evidence="5">
    <location>
        <begin position="241"/>
        <end position="396"/>
    </location>
</feature>
<keyword evidence="4" id="KW-0732">Signal</keyword>
<comment type="catalytic activity">
    <reaction evidence="1">
        <text>Hydrolyzes the link between N-acetylmuramoyl residues and L-amino acid residues in certain cell-wall glycopeptides.</text>
        <dbReference type="EC" id="3.5.1.28"/>
    </reaction>
</comment>
<protein>
    <recommendedName>
        <fullName evidence="2">N-acetylmuramoyl-L-alanine amidase</fullName>
        <ecNumber evidence="2">3.5.1.28</ecNumber>
    </recommendedName>
</protein>
<dbReference type="PANTHER" id="PTHR30404:SF0">
    <property type="entry name" value="N-ACETYLMURAMOYL-L-ALANINE AMIDASE AMIC"/>
    <property type="match status" value="1"/>
</dbReference>
<evidence type="ECO:0000313" key="6">
    <source>
        <dbReference type="EMBL" id="MBI1620585.1"/>
    </source>
</evidence>
<comment type="caution">
    <text evidence="6">The sequence shown here is derived from an EMBL/GenBank/DDBJ whole genome shotgun (WGS) entry which is preliminary data.</text>
</comment>
<feature type="signal peptide" evidence="4">
    <location>
        <begin position="1"/>
        <end position="27"/>
    </location>
</feature>
<evidence type="ECO:0000256" key="4">
    <source>
        <dbReference type="SAM" id="SignalP"/>
    </source>
</evidence>
<organism evidence="6 7">
    <name type="scientific">Aquamicrobium zhengzhouense</name>
    <dbReference type="NCBI Taxonomy" id="2781738"/>
    <lineage>
        <taxon>Bacteria</taxon>
        <taxon>Pseudomonadati</taxon>
        <taxon>Pseudomonadota</taxon>
        <taxon>Alphaproteobacteria</taxon>
        <taxon>Hyphomicrobiales</taxon>
        <taxon>Phyllobacteriaceae</taxon>
        <taxon>Aquamicrobium</taxon>
    </lineage>
</organism>
<dbReference type="SMART" id="SM00646">
    <property type="entry name" value="Ami_3"/>
    <property type="match status" value="1"/>
</dbReference>
<reference evidence="6 7" key="1">
    <citation type="submission" date="2020-10" db="EMBL/GenBank/DDBJ databases">
        <title>Aquamicrobium zhengzhouensis sp. nov., a exopolysaccharide producing bacterium isolated from farmland soil.</title>
        <authorList>
            <person name="Wang X."/>
        </authorList>
    </citation>
    <scope>NUCLEOTIDE SEQUENCE [LARGE SCALE GENOMIC DNA]</scope>
    <source>
        <strain evidence="7">cd-1</strain>
    </source>
</reference>
<dbReference type="InterPro" id="IPR021731">
    <property type="entry name" value="AMIN_dom"/>
</dbReference>
<dbReference type="InterPro" id="IPR050695">
    <property type="entry name" value="N-acetylmuramoyl_amidase_3"/>
</dbReference>
<dbReference type="InterPro" id="IPR002508">
    <property type="entry name" value="MurNAc-LAA_cat"/>
</dbReference>